<dbReference type="EMBL" id="CP093343">
    <property type="protein sequence ID" value="WOG85711.1"/>
    <property type="molecule type" value="Genomic_DNA"/>
</dbReference>
<dbReference type="AlphaFoldDB" id="A0A166J7F1"/>
<proteinExistence type="predicted"/>
<dbReference type="Proteomes" id="UP000077755">
    <property type="component" value="Chromosome 1"/>
</dbReference>
<keyword evidence="2" id="KW-1185">Reference proteome</keyword>
<evidence type="ECO:0000313" key="2">
    <source>
        <dbReference type="Proteomes" id="UP000077755"/>
    </source>
</evidence>
<gene>
    <name evidence="1" type="ORF">DCAR_0104902</name>
</gene>
<sequence length="274" mass="31396">MGRTRTKNDGRGLYIRSDKASTRKRSSIIGPGAMRKARRVHFYLGLPTRKIYDALKNKKLRPIYMDEYVCLTELAIRLYNIKEHTQFSQVKLLKIVAAQGGYWVNLITFEALSPLGDATVFKTTITQFFRQYQKIEIKPVELKCSQSGHNGENSKQDPPLDIAQQPVIKTFPANTLEDMAPFLSQYALVMYDMDESLARTGNIKREAFHSISSLKVVKVIKLDAEEGTLYQVTFTASLRDESKNVETFETHICVPTLFPTMILEVRDFKMIKRD</sequence>
<protein>
    <submittedName>
        <fullName evidence="1">Uncharacterized protein</fullName>
    </submittedName>
</protein>
<reference evidence="1" key="1">
    <citation type="journal article" date="2016" name="Nat. Genet.">
        <title>A high-quality carrot genome assembly provides new insights into carotenoid accumulation and asterid genome evolution.</title>
        <authorList>
            <person name="Iorizzo M."/>
            <person name="Ellison S."/>
            <person name="Senalik D."/>
            <person name="Zeng P."/>
            <person name="Satapoomin P."/>
            <person name="Huang J."/>
            <person name="Bowman M."/>
            <person name="Iovene M."/>
            <person name="Sanseverino W."/>
            <person name="Cavagnaro P."/>
            <person name="Yildiz M."/>
            <person name="Macko-Podgorni A."/>
            <person name="Moranska E."/>
            <person name="Grzebelus E."/>
            <person name="Grzebelus D."/>
            <person name="Ashrafi H."/>
            <person name="Zheng Z."/>
            <person name="Cheng S."/>
            <person name="Spooner D."/>
            <person name="Van Deynze A."/>
            <person name="Simon P."/>
        </authorList>
    </citation>
    <scope>NUCLEOTIDE SEQUENCE</scope>
    <source>
        <tissue evidence="1">Leaf</tissue>
    </source>
</reference>
<evidence type="ECO:0000313" key="1">
    <source>
        <dbReference type="EMBL" id="WOG85711.1"/>
    </source>
</evidence>
<name>A0A166J7F1_DAUCS</name>
<dbReference type="Gramene" id="KZN11874">
    <property type="protein sequence ID" value="KZN11874"/>
    <property type="gene ID" value="DCAR_004530"/>
</dbReference>
<accession>A0A166J7F1</accession>
<dbReference type="KEGG" id="dcr:108213949"/>
<reference evidence="1" key="2">
    <citation type="submission" date="2022-03" db="EMBL/GenBank/DDBJ databases">
        <title>Draft title - Genomic analysis of global carrot germplasm unveils the trajectory of domestication and the origin of high carotenoid orange carrot.</title>
        <authorList>
            <person name="Iorizzo M."/>
            <person name="Ellison S."/>
            <person name="Senalik D."/>
            <person name="Macko-Podgorni A."/>
            <person name="Grzebelus D."/>
            <person name="Bostan H."/>
            <person name="Rolling W."/>
            <person name="Curaba J."/>
            <person name="Simon P."/>
        </authorList>
    </citation>
    <scope>NUCLEOTIDE SEQUENCE</scope>
    <source>
        <tissue evidence="1">Leaf</tissue>
    </source>
</reference>
<organism evidence="1 2">
    <name type="scientific">Daucus carota subsp. sativus</name>
    <name type="common">Carrot</name>
    <dbReference type="NCBI Taxonomy" id="79200"/>
    <lineage>
        <taxon>Eukaryota</taxon>
        <taxon>Viridiplantae</taxon>
        <taxon>Streptophyta</taxon>
        <taxon>Embryophyta</taxon>
        <taxon>Tracheophyta</taxon>
        <taxon>Spermatophyta</taxon>
        <taxon>Magnoliopsida</taxon>
        <taxon>eudicotyledons</taxon>
        <taxon>Gunneridae</taxon>
        <taxon>Pentapetalae</taxon>
        <taxon>asterids</taxon>
        <taxon>campanulids</taxon>
        <taxon>Apiales</taxon>
        <taxon>Apiaceae</taxon>
        <taxon>Apioideae</taxon>
        <taxon>Scandiceae</taxon>
        <taxon>Daucinae</taxon>
        <taxon>Daucus</taxon>
        <taxon>Daucus sect. Daucus</taxon>
    </lineage>
</organism>